<dbReference type="InterPro" id="IPR017946">
    <property type="entry name" value="PLC-like_Pdiesterase_TIM-brl"/>
</dbReference>
<sequence length="259" mass="28628">MIPIFAHRGFTARQPEMTRAAYVEAIRWAESAQLPLGLECDVHFSADDELICLHDLTVDRTSDATGRAYDLTVAELRRLDFSHGRVPDPTCDQKSMVTLADLLAMVSAARGRGAQVDLVIETKHPNPRGLDVERRVAQQLTAYGWDQPGSGVRLISFSEPAMEAFGLLLPNLERTFLIQYELGPWADGHLPDGVRVAGPDLRLLAEDPDYVARAHARGHEVRPWTVNTDEDIRLCLELGVDGITTDDPAKVLNALDLVD</sequence>
<organism evidence="2 3">
    <name type="scientific">Microlunatus ginsengisoli</name>
    <dbReference type="NCBI Taxonomy" id="363863"/>
    <lineage>
        <taxon>Bacteria</taxon>
        <taxon>Bacillati</taxon>
        <taxon>Actinomycetota</taxon>
        <taxon>Actinomycetes</taxon>
        <taxon>Propionibacteriales</taxon>
        <taxon>Propionibacteriaceae</taxon>
        <taxon>Microlunatus</taxon>
    </lineage>
</organism>
<evidence type="ECO:0000259" key="1">
    <source>
        <dbReference type="PROSITE" id="PS51704"/>
    </source>
</evidence>
<dbReference type="Proteomes" id="UP001501490">
    <property type="component" value="Unassembled WGS sequence"/>
</dbReference>
<evidence type="ECO:0000313" key="3">
    <source>
        <dbReference type="Proteomes" id="UP001501490"/>
    </source>
</evidence>
<protein>
    <submittedName>
        <fullName evidence="2">Glycerophosphodiester phosphodiesterase</fullName>
    </submittedName>
</protein>
<gene>
    <name evidence="2" type="ORF">GCM10022236_43830</name>
</gene>
<dbReference type="InterPro" id="IPR030395">
    <property type="entry name" value="GP_PDE_dom"/>
</dbReference>
<name>A0ABP7AN15_9ACTN</name>
<dbReference type="Gene3D" id="3.20.20.190">
    <property type="entry name" value="Phosphatidylinositol (PI) phosphodiesterase"/>
    <property type="match status" value="1"/>
</dbReference>
<dbReference type="PANTHER" id="PTHR46211">
    <property type="entry name" value="GLYCEROPHOSPHORYL DIESTER PHOSPHODIESTERASE"/>
    <property type="match status" value="1"/>
</dbReference>
<keyword evidence="3" id="KW-1185">Reference proteome</keyword>
<dbReference type="RefSeq" id="WP_344808601.1">
    <property type="nucleotide sequence ID" value="NZ_BAABAB010000042.1"/>
</dbReference>
<dbReference type="EMBL" id="BAABAB010000042">
    <property type="protein sequence ID" value="GAA3636506.1"/>
    <property type="molecule type" value="Genomic_DNA"/>
</dbReference>
<dbReference type="Pfam" id="PF03009">
    <property type="entry name" value="GDPD"/>
    <property type="match status" value="1"/>
</dbReference>
<dbReference type="SUPFAM" id="SSF51695">
    <property type="entry name" value="PLC-like phosphodiesterases"/>
    <property type="match status" value="1"/>
</dbReference>
<dbReference type="PANTHER" id="PTHR46211:SF13">
    <property type="entry name" value="GLYCEROPHOSPHODIESTER PHOSPHODIESTERASE 1-RELATED"/>
    <property type="match status" value="1"/>
</dbReference>
<accession>A0ABP7AN15</accession>
<reference evidence="3" key="1">
    <citation type="journal article" date="2019" name="Int. J. Syst. Evol. Microbiol.">
        <title>The Global Catalogue of Microorganisms (GCM) 10K type strain sequencing project: providing services to taxonomists for standard genome sequencing and annotation.</title>
        <authorList>
            <consortium name="The Broad Institute Genomics Platform"/>
            <consortium name="The Broad Institute Genome Sequencing Center for Infectious Disease"/>
            <person name="Wu L."/>
            <person name="Ma J."/>
        </authorList>
    </citation>
    <scope>NUCLEOTIDE SEQUENCE [LARGE SCALE GENOMIC DNA]</scope>
    <source>
        <strain evidence="3">JCM 16929</strain>
    </source>
</reference>
<dbReference type="PROSITE" id="PS51704">
    <property type="entry name" value="GP_PDE"/>
    <property type="match status" value="1"/>
</dbReference>
<evidence type="ECO:0000313" key="2">
    <source>
        <dbReference type="EMBL" id="GAA3636506.1"/>
    </source>
</evidence>
<proteinExistence type="predicted"/>
<feature type="domain" description="GP-PDE" evidence="1">
    <location>
        <begin position="2"/>
        <end position="255"/>
    </location>
</feature>
<comment type="caution">
    <text evidence="2">The sequence shown here is derived from an EMBL/GenBank/DDBJ whole genome shotgun (WGS) entry which is preliminary data.</text>
</comment>